<dbReference type="HOGENOM" id="CLU_436022_0_0_9"/>
<sequence length="595" mass="63399">MSKELAFTDDNDVVKYLDTTTAFNLALTADGVAFDLTNAKSILVKIANDDGYIMQQTIDLTTVTSPLGGTLSFPINQDIMNTLVPDDYDIEVWVTMNDGTQAIFPSDGTLGFSIEENLMSDTGEVIPTITLNDFKQQFDDLSSQMENAVQNVHKGDQGNPGNGIKSANNQYQLSDSPVTVPTGGWSDTILATTDQLPYLWTKIIFIYDDGTTKETNFVSSRGDTGSQGPMGPVGPQGKQGNGLVVRGKADKEENLPTTGNNQGDGYLVGTDLYIWIDGSWQNMGSITPDLADYVKVADMNNALNTKVNVTDMRKPASDVAGIEEVNVKQDKIGYTPADDSKVAHLSGANNFDTVPTVNNNPLLLASSLPSDLARTGSDQEFTGKNTFDTAPIDKASGNPYITKDGVPAVPSTLADTTKDANFTGKLQKSGIDVATTTDVKNAVNTATSNVVTTNKLANFTAGLQSGGIDVATAADLKSVEDSAWRQLNVPSGVFDNYEGIYKINSDEKYLEICASGTTNNNGGTLFDLSSIINEIVSIDMEILSGYNAFVGNYSVGGVNSTGAFLTTKGVGAGRASINSYKIDGFARVYYDTLLI</sequence>
<evidence type="ECO:0008006" key="4">
    <source>
        <dbReference type="Google" id="ProtNLM"/>
    </source>
</evidence>
<name>J9W4L9_LENBU</name>
<protein>
    <recommendedName>
        <fullName evidence="4">Tail fiber protein</fullName>
    </recommendedName>
</protein>
<dbReference type="PATRIC" id="fig|1071400.3.peg.1512"/>
<dbReference type="AlphaFoldDB" id="J9W4L9"/>
<dbReference type="EMBL" id="CP003043">
    <property type="protein sequence ID" value="AFS00592.1"/>
    <property type="molecule type" value="Genomic_DNA"/>
</dbReference>
<evidence type="ECO:0000256" key="1">
    <source>
        <dbReference type="SAM" id="MobiDB-lite"/>
    </source>
</evidence>
<evidence type="ECO:0000313" key="2">
    <source>
        <dbReference type="EMBL" id="AFS00592.1"/>
    </source>
</evidence>
<keyword evidence="3" id="KW-1185">Reference proteome</keyword>
<dbReference type="eggNOG" id="ENOG5031UNB">
    <property type="taxonomic scope" value="Bacteria"/>
</dbReference>
<dbReference type="RefSeq" id="WP_014940200.1">
    <property type="nucleotide sequence ID" value="NC_018610.1"/>
</dbReference>
<proteinExistence type="predicted"/>
<dbReference type="STRING" id="1071400.LBUCD034_1568"/>
<organism evidence="2 3">
    <name type="scientific">Lentilactobacillus buchneri subsp. silagei CD034</name>
    <dbReference type="NCBI Taxonomy" id="1071400"/>
    <lineage>
        <taxon>Bacteria</taxon>
        <taxon>Bacillati</taxon>
        <taxon>Bacillota</taxon>
        <taxon>Bacilli</taxon>
        <taxon>Lactobacillales</taxon>
        <taxon>Lactobacillaceae</taxon>
        <taxon>Lentilactobacillus</taxon>
        <taxon>Lentilactobacillus buchneri subsp. silagei</taxon>
    </lineage>
</organism>
<feature type="region of interest" description="Disordered" evidence="1">
    <location>
        <begin position="220"/>
        <end position="243"/>
    </location>
</feature>
<accession>J9W4L9</accession>
<reference evidence="2 3" key="1">
    <citation type="journal article" date="2012" name="J. Biotechnol.">
        <title>Insights into the completely annotated genome of Lactobacillus buchneri CD034, a strain isolated from stable grass silage.</title>
        <authorList>
            <person name="Heinl S."/>
            <person name="Wibberg D."/>
            <person name="Eikmeyer F."/>
            <person name="Szczepanowski R."/>
            <person name="Blom J."/>
            <person name="Linke B."/>
            <person name="Goesmann A."/>
            <person name="Grabherr R."/>
            <person name="Schwab H."/>
            <person name="Puhler A."/>
            <person name="Schluter A."/>
        </authorList>
    </citation>
    <scope>NUCLEOTIDE SEQUENCE [LARGE SCALE GENOMIC DNA]</scope>
    <source>
        <strain evidence="2 3">CD034</strain>
    </source>
</reference>
<dbReference type="Proteomes" id="UP000007332">
    <property type="component" value="Chromosome"/>
</dbReference>
<dbReference type="KEGG" id="lbn:LBUCD034_1568"/>
<evidence type="ECO:0000313" key="3">
    <source>
        <dbReference type="Proteomes" id="UP000007332"/>
    </source>
</evidence>
<gene>
    <name evidence="2" type="ORF">LBUCD034_1568</name>
</gene>